<organism evidence="4 5">
    <name type="scientific">Sporanaerobacter acetigenes DSM 13106</name>
    <dbReference type="NCBI Taxonomy" id="1123281"/>
    <lineage>
        <taxon>Bacteria</taxon>
        <taxon>Bacillati</taxon>
        <taxon>Bacillota</taxon>
        <taxon>Tissierellia</taxon>
        <taxon>Tissierellales</taxon>
        <taxon>Sporanaerobacteraceae</taxon>
        <taxon>Sporanaerobacter</taxon>
    </lineage>
</organism>
<accession>A0A1M5TBF2</accession>
<gene>
    <name evidence="4" type="ORF">SAMN02745180_00425</name>
</gene>
<feature type="domain" description="SLH" evidence="3">
    <location>
        <begin position="24"/>
        <end position="87"/>
    </location>
</feature>
<reference evidence="4 5" key="1">
    <citation type="submission" date="2016-11" db="EMBL/GenBank/DDBJ databases">
        <authorList>
            <person name="Jaros S."/>
            <person name="Januszkiewicz K."/>
            <person name="Wedrychowicz H."/>
        </authorList>
    </citation>
    <scope>NUCLEOTIDE SEQUENCE [LARGE SCALE GENOMIC DNA]</scope>
    <source>
        <strain evidence="4 5">DSM 13106</strain>
    </source>
</reference>
<dbReference type="PANTHER" id="PTHR43308">
    <property type="entry name" value="OUTER MEMBRANE PROTEIN ALPHA-RELATED"/>
    <property type="match status" value="1"/>
</dbReference>
<feature type="region of interest" description="Disordered" evidence="1">
    <location>
        <begin position="337"/>
        <end position="359"/>
    </location>
</feature>
<dbReference type="EMBL" id="FQXR01000002">
    <property type="protein sequence ID" value="SHH48049.1"/>
    <property type="molecule type" value="Genomic_DNA"/>
</dbReference>
<keyword evidence="2" id="KW-0732">Signal</keyword>
<dbReference type="Pfam" id="PF00395">
    <property type="entry name" value="SLH"/>
    <property type="match status" value="3"/>
</dbReference>
<sequence>MQKRRTKVLVVAFVSLIMLLNSVLTFAEPTDIEGHWAKEYILELVEKEIVKGYSDGTFRPENNITRAEFYKIVNYMMKIREEENVEFKDVSSKDWFYLEVKKGVKAGYIEKGEALKPNEPITREEVVKIIGIVFDIKNEDYKLNFKDYKEIDKSVEIYLKGMVEKGYISGYSDGTFRAKKNITRAEAAKIIMGVGNEILDVKGEYRKDIKGNLVVSSSDVVLKNMTVEGNLYIVCEGSFKASNLNVKGKVYIMGGEKGSISFEKSTMGSIVVRKDEVKVNLQKTKVLEAEILSQNVFINSDLKIEKVFSRGRMILNNMVFEKGERLDKYFEKKDNISGGGISTGGSENTGGENNPTPPTVEPKISAYFHKSQLENFGRVSIDLEGLEGAKKYSVNFKYSDGKKEDTLGPVNTAAKTTEIYYNGEHPVNITVYKDNGEVLHVFKNVYLNKK</sequence>
<dbReference type="STRING" id="1123281.SAMN02745180_00425"/>
<dbReference type="RefSeq" id="WP_072742896.1">
    <property type="nucleotide sequence ID" value="NZ_FQXR01000002.1"/>
</dbReference>
<name>A0A1M5TBF2_9FIRM</name>
<evidence type="ECO:0000313" key="5">
    <source>
        <dbReference type="Proteomes" id="UP000184389"/>
    </source>
</evidence>
<feature type="chain" id="PRO_5012251768" evidence="2">
    <location>
        <begin position="28"/>
        <end position="450"/>
    </location>
</feature>
<dbReference type="InterPro" id="IPR051465">
    <property type="entry name" value="Cell_Envelope_Struct_Comp"/>
</dbReference>
<protein>
    <submittedName>
        <fullName evidence="4">S-layer homology domain-containing protein</fullName>
    </submittedName>
</protein>
<evidence type="ECO:0000256" key="2">
    <source>
        <dbReference type="SAM" id="SignalP"/>
    </source>
</evidence>
<dbReference type="AlphaFoldDB" id="A0A1M5TBF2"/>
<dbReference type="PANTHER" id="PTHR43308:SF5">
    <property type="entry name" value="S-LAYER PROTEIN _ PEPTIDOGLYCAN ENDO-BETA-N-ACETYLGLUCOSAMINIDASE"/>
    <property type="match status" value="1"/>
</dbReference>
<proteinExistence type="predicted"/>
<keyword evidence="5" id="KW-1185">Reference proteome</keyword>
<evidence type="ECO:0000256" key="1">
    <source>
        <dbReference type="SAM" id="MobiDB-lite"/>
    </source>
</evidence>
<evidence type="ECO:0000259" key="3">
    <source>
        <dbReference type="PROSITE" id="PS51272"/>
    </source>
</evidence>
<dbReference type="PROSITE" id="PS51272">
    <property type="entry name" value="SLH"/>
    <property type="match status" value="2"/>
</dbReference>
<feature type="compositionally biased region" description="Low complexity" evidence="1">
    <location>
        <begin position="344"/>
        <end position="354"/>
    </location>
</feature>
<dbReference type="Proteomes" id="UP000184389">
    <property type="component" value="Unassembled WGS sequence"/>
</dbReference>
<evidence type="ECO:0000313" key="4">
    <source>
        <dbReference type="EMBL" id="SHH48049.1"/>
    </source>
</evidence>
<dbReference type="OrthoDB" id="174569at2"/>
<dbReference type="InterPro" id="IPR001119">
    <property type="entry name" value="SLH_dom"/>
</dbReference>
<feature type="domain" description="SLH" evidence="3">
    <location>
        <begin position="142"/>
        <end position="205"/>
    </location>
</feature>
<feature type="signal peptide" evidence="2">
    <location>
        <begin position="1"/>
        <end position="27"/>
    </location>
</feature>